<feature type="transmembrane region" description="Helical" evidence="1">
    <location>
        <begin position="49"/>
        <end position="74"/>
    </location>
</feature>
<keyword evidence="1" id="KW-0472">Membrane</keyword>
<name>A0ABR7NV92_9FIRM</name>
<keyword evidence="1" id="KW-0812">Transmembrane</keyword>
<evidence type="ECO:0000313" key="2">
    <source>
        <dbReference type="EMBL" id="MBC8599277.1"/>
    </source>
</evidence>
<proteinExistence type="predicted"/>
<gene>
    <name evidence="2" type="ORF">H8708_08565</name>
</gene>
<reference evidence="2 3" key="1">
    <citation type="submission" date="2020-08" db="EMBL/GenBank/DDBJ databases">
        <title>Genome public.</title>
        <authorList>
            <person name="Liu C."/>
            <person name="Sun Q."/>
        </authorList>
    </citation>
    <scope>NUCLEOTIDE SEQUENCE [LARGE SCALE GENOMIC DNA]</scope>
    <source>
        <strain evidence="2 3">BX10</strain>
    </source>
</reference>
<accession>A0ABR7NV92</accession>
<keyword evidence="3" id="KW-1185">Reference proteome</keyword>
<feature type="transmembrane region" description="Helical" evidence="1">
    <location>
        <begin position="20"/>
        <end position="43"/>
    </location>
</feature>
<sequence length="105" mass="10755">MQRIGNKVSYIKKPLAKASLVAAGLAAVSLLFGAAALALGYVTGGNAPLVAAALGFCSILTAASSLVYGIFSFLEREKNYILAKASLIAAGILVVLWLAVIFIAL</sequence>
<dbReference type="RefSeq" id="WP_158357231.1">
    <property type="nucleotide sequence ID" value="NZ_JACRTJ010000018.1"/>
</dbReference>
<evidence type="ECO:0000313" key="3">
    <source>
        <dbReference type="Proteomes" id="UP000647491"/>
    </source>
</evidence>
<dbReference type="Proteomes" id="UP000647491">
    <property type="component" value="Unassembled WGS sequence"/>
</dbReference>
<dbReference type="EMBL" id="JACRTJ010000018">
    <property type="protein sequence ID" value="MBC8599277.1"/>
    <property type="molecule type" value="Genomic_DNA"/>
</dbReference>
<organism evidence="2 3">
    <name type="scientific">Enterocloster hominis</name>
    <name type="common">ex Liu et al. 2021</name>
    <dbReference type="NCBI Taxonomy" id="2763663"/>
    <lineage>
        <taxon>Bacteria</taxon>
        <taxon>Bacillati</taxon>
        <taxon>Bacillota</taxon>
        <taxon>Clostridia</taxon>
        <taxon>Lachnospirales</taxon>
        <taxon>Lachnospiraceae</taxon>
        <taxon>Enterocloster</taxon>
    </lineage>
</organism>
<evidence type="ECO:0000256" key="1">
    <source>
        <dbReference type="SAM" id="Phobius"/>
    </source>
</evidence>
<protein>
    <submittedName>
        <fullName evidence="2">Calcium:proton exchanger</fullName>
    </submittedName>
</protein>
<keyword evidence="1" id="KW-1133">Transmembrane helix</keyword>
<feature type="transmembrane region" description="Helical" evidence="1">
    <location>
        <begin position="81"/>
        <end position="104"/>
    </location>
</feature>
<comment type="caution">
    <text evidence="2">The sequence shown here is derived from an EMBL/GenBank/DDBJ whole genome shotgun (WGS) entry which is preliminary data.</text>
</comment>